<accession>A0A656AJN0</accession>
<evidence type="ECO:0000313" key="1">
    <source>
        <dbReference type="EMBL" id="CSB92135.1"/>
    </source>
</evidence>
<organism evidence="1 2">
    <name type="scientific">Vibrio cholerae</name>
    <dbReference type="NCBI Taxonomy" id="666"/>
    <lineage>
        <taxon>Bacteria</taxon>
        <taxon>Pseudomonadati</taxon>
        <taxon>Pseudomonadota</taxon>
        <taxon>Gammaproteobacteria</taxon>
        <taxon>Vibrionales</taxon>
        <taxon>Vibrionaceae</taxon>
        <taxon>Vibrio</taxon>
    </lineage>
</organism>
<protein>
    <submittedName>
        <fullName evidence="1">Uncharacterized protein</fullName>
    </submittedName>
</protein>
<gene>
    <name evidence="1" type="ORF">ERS013200_00035</name>
</gene>
<reference evidence="1 2" key="1">
    <citation type="submission" date="2015-07" db="EMBL/GenBank/DDBJ databases">
        <authorList>
            <consortium name="Pathogen Informatics"/>
        </authorList>
    </citation>
    <scope>NUCLEOTIDE SEQUENCE [LARGE SCALE GENOMIC DNA]</scope>
    <source>
        <strain evidence="1 2">A316</strain>
    </source>
</reference>
<dbReference type="Proteomes" id="UP000041770">
    <property type="component" value="Unassembled WGS sequence"/>
</dbReference>
<sequence>MESDHGGASFGKVRNDAIHRFHHQMHINRCRNAVIAQSFTNRRAKRQVRYVVIVHHIEMHHIRSCGEHFGNIFAQTGKISGENGWCNEKIFHTDLVRN</sequence>
<evidence type="ECO:0000313" key="2">
    <source>
        <dbReference type="Proteomes" id="UP000041770"/>
    </source>
</evidence>
<proteinExistence type="predicted"/>
<dbReference type="EMBL" id="CWQY01000001">
    <property type="protein sequence ID" value="CSB92135.1"/>
    <property type="molecule type" value="Genomic_DNA"/>
</dbReference>
<dbReference type="AlphaFoldDB" id="A0A656AJN0"/>
<name>A0A656AJN0_VIBCL</name>